<dbReference type="PANTHER" id="PTHR45725:SF1">
    <property type="entry name" value="DISHEVELLED ASSOCIATED ACTIVATOR OF MORPHOGENESIS, ISOFORM D"/>
    <property type="match status" value="1"/>
</dbReference>
<feature type="region of interest" description="Disordered" evidence="1">
    <location>
        <begin position="478"/>
        <end position="528"/>
    </location>
</feature>
<dbReference type="PROSITE" id="PS51444">
    <property type="entry name" value="FH2"/>
    <property type="match status" value="1"/>
</dbReference>
<name>A0ABR2W5Z4_9FUNG</name>
<dbReference type="InterPro" id="IPR042201">
    <property type="entry name" value="FH2_Formin_sf"/>
</dbReference>
<dbReference type="PROSITE" id="PS51231">
    <property type="entry name" value="DAD"/>
    <property type="match status" value="1"/>
</dbReference>
<dbReference type="InterPro" id="IPR015425">
    <property type="entry name" value="FH2_Formin"/>
</dbReference>
<gene>
    <name evidence="4" type="ORF">K7432_004102</name>
</gene>
<evidence type="ECO:0000259" key="3">
    <source>
        <dbReference type="PROSITE" id="PS51444"/>
    </source>
</evidence>
<dbReference type="SUPFAM" id="SSF101447">
    <property type="entry name" value="Formin homology 2 domain (FH2 domain)"/>
    <property type="match status" value="1"/>
</dbReference>
<evidence type="ECO:0000313" key="5">
    <source>
        <dbReference type="Proteomes" id="UP001479436"/>
    </source>
</evidence>
<evidence type="ECO:0008006" key="6">
    <source>
        <dbReference type="Google" id="ProtNLM"/>
    </source>
</evidence>
<dbReference type="EMBL" id="JASJQH010007011">
    <property type="protein sequence ID" value="KAK9720522.1"/>
    <property type="molecule type" value="Genomic_DNA"/>
</dbReference>
<dbReference type="Gene3D" id="6.10.30.50">
    <property type="match status" value="1"/>
</dbReference>
<dbReference type="Gene3D" id="1.20.58.2220">
    <property type="entry name" value="Formin, FH2 domain"/>
    <property type="match status" value="1"/>
</dbReference>
<evidence type="ECO:0000313" key="4">
    <source>
        <dbReference type="EMBL" id="KAK9720522.1"/>
    </source>
</evidence>
<dbReference type="Pfam" id="PF02181">
    <property type="entry name" value="FH2"/>
    <property type="match status" value="1"/>
</dbReference>
<dbReference type="InterPro" id="IPR051425">
    <property type="entry name" value="Formin_Homology"/>
</dbReference>
<protein>
    <recommendedName>
        <fullName evidence="6">Formin-like protein</fullName>
    </recommendedName>
</protein>
<dbReference type="PANTHER" id="PTHR45725">
    <property type="entry name" value="FORMIN HOMOLOGY 2 FAMILY MEMBER"/>
    <property type="match status" value="1"/>
</dbReference>
<evidence type="ECO:0000256" key="1">
    <source>
        <dbReference type="SAM" id="MobiDB-lite"/>
    </source>
</evidence>
<proteinExistence type="predicted"/>
<accession>A0ABR2W5Z4</accession>
<dbReference type="Gene3D" id="1.20.58.630">
    <property type="match status" value="1"/>
</dbReference>
<evidence type="ECO:0000259" key="2">
    <source>
        <dbReference type="PROSITE" id="PS51231"/>
    </source>
</evidence>
<feature type="compositionally biased region" description="Basic and acidic residues" evidence="1">
    <location>
        <begin position="417"/>
        <end position="432"/>
    </location>
</feature>
<feature type="compositionally biased region" description="Polar residues" evidence="1">
    <location>
        <begin position="518"/>
        <end position="528"/>
    </location>
</feature>
<feature type="domain" description="DAD" evidence="2">
    <location>
        <begin position="448"/>
        <end position="478"/>
    </location>
</feature>
<feature type="compositionally biased region" description="Pro residues" evidence="1">
    <location>
        <begin position="1"/>
        <end position="10"/>
    </location>
</feature>
<sequence length="528" mass="60461">MAPPPPPPGAPRGGPLLGGRRRKQVKWVSKNKLKQLQWEKLADHSVSKTVWGYRQSEIVTQEDRLGQAFDENGVFNEIEDLFPARVIEVKIKAPVLEEEPKEISVLNAKRAYNMNIMLTRLKQYTFEEIRLAILGMNETIITEQLLKQFLSFIPTAEEKGLLAEFKDNTENLANPDRFFVEMLNIDRYEHRLKAMYLKYTFPERFRDLNNDLTAVFDASMAVKSSQSLPKLLELILVMGNYMNGTGFRGGAYGFKINSINKLIDTKDKENQYTLLHFLVNLIETKFPDIAKFQSELKDIGGACRISFQEMRIELQDLHSKLKEVAVELEKHHSAPEKDDDPFAKTMKEFMNNALEEFSNMDVKFKAMEVAYQEIVSLYGEDPKSTAPEEFFGVFKSFATLFSKASKDNAALREKQAQIEKKKKRDEEKEVLKAQKKASPVLEDVSSNDDEKGVMDNLLENLRKGNSVEATRKIRSRDDAAARLRDRRKTQQRSSISSRALQMLHEMNENDAPPLPQIPETNPASTQVN</sequence>
<organism evidence="4 5">
    <name type="scientific">Basidiobolus ranarum</name>
    <dbReference type="NCBI Taxonomy" id="34480"/>
    <lineage>
        <taxon>Eukaryota</taxon>
        <taxon>Fungi</taxon>
        <taxon>Fungi incertae sedis</taxon>
        <taxon>Zoopagomycota</taxon>
        <taxon>Entomophthoromycotina</taxon>
        <taxon>Basidiobolomycetes</taxon>
        <taxon>Basidiobolales</taxon>
        <taxon>Basidiobolaceae</taxon>
        <taxon>Basidiobolus</taxon>
    </lineage>
</organism>
<dbReference type="InterPro" id="IPR014767">
    <property type="entry name" value="DAD_dom"/>
</dbReference>
<dbReference type="SMART" id="SM00498">
    <property type="entry name" value="FH2"/>
    <property type="match status" value="1"/>
</dbReference>
<keyword evidence="5" id="KW-1185">Reference proteome</keyword>
<dbReference type="Proteomes" id="UP001479436">
    <property type="component" value="Unassembled WGS sequence"/>
</dbReference>
<feature type="region of interest" description="Disordered" evidence="1">
    <location>
        <begin position="417"/>
        <end position="451"/>
    </location>
</feature>
<comment type="caution">
    <text evidence="4">The sequence shown here is derived from an EMBL/GenBank/DDBJ whole genome shotgun (WGS) entry which is preliminary data.</text>
</comment>
<feature type="domain" description="FH2" evidence="3">
    <location>
        <begin position="23"/>
        <end position="427"/>
    </location>
</feature>
<feature type="region of interest" description="Disordered" evidence="1">
    <location>
        <begin position="1"/>
        <end position="22"/>
    </location>
</feature>
<reference evidence="4 5" key="1">
    <citation type="submission" date="2023-04" db="EMBL/GenBank/DDBJ databases">
        <title>Genome of Basidiobolus ranarum AG-B5.</title>
        <authorList>
            <person name="Stajich J.E."/>
            <person name="Carter-House D."/>
            <person name="Gryganskyi A."/>
        </authorList>
    </citation>
    <scope>NUCLEOTIDE SEQUENCE [LARGE SCALE GENOMIC DNA]</scope>
    <source>
        <strain evidence="4 5">AG-B5</strain>
    </source>
</reference>